<dbReference type="InterPro" id="IPR050960">
    <property type="entry name" value="AB_hydrolase_4_sf"/>
</dbReference>
<dbReference type="PROSITE" id="PS01133">
    <property type="entry name" value="UPF0017"/>
    <property type="match status" value="1"/>
</dbReference>
<sequence>MNEVDSCFKTYGDKSVHLILSNVRVDLLGSAVWGRGVGIMGHASLFEGIEGDYNIPAALNSKSVREFDDSFTRVAFGFKSVDEYYLKSSSSDSIKHVCTPLLCIQAANDPIAPNRGIPRQDIEDNPNCMLIVTPKGGHLAWVAGDEAPFGASWTDPVVMDFLEHLEKTKSNSF</sequence>
<dbReference type="GO" id="GO:0034338">
    <property type="term" value="F:short-chain carboxylesterase activity"/>
    <property type="evidence" value="ECO:0007669"/>
    <property type="project" value="TreeGrafter"/>
</dbReference>
<comment type="similarity">
    <text evidence="1">Belongs to the AB hydrolase superfamily. AB hydrolase 4 family.</text>
</comment>
<organism evidence="2">
    <name type="scientific">Tanacetum cinerariifolium</name>
    <name type="common">Dalmatian daisy</name>
    <name type="synonym">Chrysanthemum cinerariifolium</name>
    <dbReference type="NCBI Taxonomy" id="118510"/>
    <lineage>
        <taxon>Eukaryota</taxon>
        <taxon>Viridiplantae</taxon>
        <taxon>Streptophyta</taxon>
        <taxon>Embryophyta</taxon>
        <taxon>Tracheophyta</taxon>
        <taxon>Spermatophyta</taxon>
        <taxon>Magnoliopsida</taxon>
        <taxon>eudicotyledons</taxon>
        <taxon>Gunneridae</taxon>
        <taxon>Pentapetalae</taxon>
        <taxon>asterids</taxon>
        <taxon>campanulids</taxon>
        <taxon>Asterales</taxon>
        <taxon>Asteraceae</taxon>
        <taxon>Asteroideae</taxon>
        <taxon>Anthemideae</taxon>
        <taxon>Anthemidinae</taxon>
        <taxon>Tanacetum</taxon>
    </lineage>
</organism>
<dbReference type="PANTHER" id="PTHR10794">
    <property type="entry name" value="ABHYDROLASE DOMAIN-CONTAINING PROTEIN"/>
    <property type="match status" value="1"/>
</dbReference>
<accession>A0A699H560</accession>
<proteinExistence type="inferred from homology"/>
<dbReference type="InterPro" id="IPR029058">
    <property type="entry name" value="AB_hydrolase_fold"/>
</dbReference>
<reference evidence="2" key="1">
    <citation type="journal article" date="2019" name="Sci. Rep.">
        <title>Draft genome of Tanacetum cinerariifolium, the natural source of mosquito coil.</title>
        <authorList>
            <person name="Yamashiro T."/>
            <person name="Shiraishi A."/>
            <person name="Satake H."/>
            <person name="Nakayama K."/>
        </authorList>
    </citation>
    <scope>NUCLEOTIDE SEQUENCE</scope>
</reference>
<name>A0A699H560_TANCI</name>
<dbReference type="AlphaFoldDB" id="A0A699H560"/>
<dbReference type="SUPFAM" id="SSF53474">
    <property type="entry name" value="alpha/beta-Hydrolases"/>
    <property type="match status" value="1"/>
</dbReference>
<dbReference type="PANTHER" id="PTHR10794:SF84">
    <property type="entry name" value="ESTERASE_LIPASE_THIOESTERASE FAMILY PROTEIN"/>
    <property type="match status" value="1"/>
</dbReference>
<gene>
    <name evidence="2" type="ORF">Tci_314607</name>
</gene>
<dbReference type="EMBL" id="BKCJ010107620">
    <property type="protein sequence ID" value="GEX42632.1"/>
    <property type="molecule type" value="Genomic_DNA"/>
</dbReference>
<protein>
    <submittedName>
        <fullName evidence="2">Embryogenesis-associated protein EMB8-like</fullName>
    </submittedName>
</protein>
<comment type="caution">
    <text evidence="2">The sequence shown here is derived from an EMBL/GenBank/DDBJ whole genome shotgun (WGS) entry which is preliminary data.</text>
</comment>
<evidence type="ECO:0000313" key="2">
    <source>
        <dbReference type="EMBL" id="GEX42632.1"/>
    </source>
</evidence>
<dbReference type="GO" id="GO:0047372">
    <property type="term" value="F:monoacylglycerol lipase activity"/>
    <property type="evidence" value="ECO:0007669"/>
    <property type="project" value="TreeGrafter"/>
</dbReference>
<dbReference type="InterPro" id="IPR000952">
    <property type="entry name" value="AB_hydrolase_4_CS"/>
</dbReference>
<evidence type="ECO:0000256" key="1">
    <source>
        <dbReference type="ARBA" id="ARBA00010884"/>
    </source>
</evidence>